<comment type="caution">
    <text evidence="2">The sequence shown here is derived from an EMBL/GenBank/DDBJ whole genome shotgun (WGS) entry which is preliminary data.</text>
</comment>
<protein>
    <recommendedName>
        <fullName evidence="1">Bacteriophage T5 Orf172 DNA-binding domain-containing protein</fullName>
    </recommendedName>
</protein>
<evidence type="ECO:0000259" key="1">
    <source>
        <dbReference type="SMART" id="SM00974"/>
    </source>
</evidence>
<dbReference type="SMART" id="SM00974">
    <property type="entry name" value="T5orf172"/>
    <property type="match status" value="1"/>
</dbReference>
<evidence type="ECO:0000313" key="3">
    <source>
        <dbReference type="Proteomes" id="UP000078516"/>
    </source>
</evidence>
<dbReference type="RefSeq" id="WP_067483587.1">
    <property type="nucleotide sequence ID" value="NZ_LWMN01000012.1"/>
</dbReference>
<dbReference type="EMBL" id="LWMN01000012">
    <property type="protein sequence ID" value="OAQ55829.1"/>
    <property type="molecule type" value="Genomic_DNA"/>
</dbReference>
<dbReference type="AlphaFoldDB" id="A0A179ESH2"/>
<keyword evidence="3" id="KW-1185">Reference proteome</keyword>
<reference evidence="2 3" key="1">
    <citation type="submission" date="2016-04" db="EMBL/GenBank/DDBJ databases">
        <title>Draft genome of an Enterococcus thailandicus strain isolated from bovine feces.</title>
        <authorList>
            <person name="Beukers A.G."/>
            <person name="Zaheer R."/>
            <person name="Goji N."/>
            <person name="Cook S.R."/>
            <person name="Amoako K."/>
            <person name="Chaves A.V."/>
            <person name="Ward M.P."/>
            <person name="Mcallister T.A."/>
        </authorList>
    </citation>
    <scope>NUCLEOTIDE SEQUENCE [LARGE SCALE GENOMIC DNA]</scope>
    <source>
        <strain evidence="2 3">F0711D 46</strain>
    </source>
</reference>
<accession>A0A179ESH2</accession>
<sequence>MVNSLDSIFLDEDFDELTHQPQKQKSEEVDPEVTKFMEIIDFVKENEREPQKTNDWSTERALWARLQGFRAKEDRAEKVKKYDTLDLLSKEETDTEFFYSLKEEKKIESVEDIFKTDDLLDDMNGLLDVSRYRKTINAADKIGKRSRSKDFGKYKKLFDDVNADIAAGRRKLIPFKEYDIREKMFYVQNGVMLYVIKIGDFYTDKKGKRNAKMHVVYDNGTENKSLLFRSLASSLYATERHGRIVTELIDDETVAENIGEEFTTGYIYVLKSLSTNPEISKIENLYKIGFTRNDVNKRIMNAENEVTYLNAPVQRVLSVEVKNVNAQKLERTLHHSFEDRQVIFQDSAYKKANEWYVVSIEEIENRMNEIIAGLQK</sequence>
<name>A0A179ESH2_ENTTH</name>
<dbReference type="Pfam" id="PF10544">
    <property type="entry name" value="T5orf172"/>
    <property type="match status" value="1"/>
</dbReference>
<dbReference type="Proteomes" id="UP000078516">
    <property type="component" value="Unassembled WGS sequence"/>
</dbReference>
<dbReference type="InterPro" id="IPR018306">
    <property type="entry name" value="Phage_T5_Orf172_DNA-bd"/>
</dbReference>
<proteinExistence type="predicted"/>
<evidence type="ECO:0000313" key="2">
    <source>
        <dbReference type="EMBL" id="OAQ55829.1"/>
    </source>
</evidence>
<organism evidence="2 3">
    <name type="scientific">Enterococcus thailandicus</name>
    <dbReference type="NCBI Taxonomy" id="417368"/>
    <lineage>
        <taxon>Bacteria</taxon>
        <taxon>Bacillati</taxon>
        <taxon>Bacillota</taxon>
        <taxon>Bacilli</taxon>
        <taxon>Lactobacillales</taxon>
        <taxon>Enterococcaceae</taxon>
        <taxon>Enterococcus</taxon>
    </lineage>
</organism>
<feature type="domain" description="Bacteriophage T5 Orf172 DNA-binding" evidence="1">
    <location>
        <begin position="280"/>
        <end position="370"/>
    </location>
</feature>
<gene>
    <name evidence="2" type="ORF">A6E74_07125</name>
</gene>